<accession>A0AAE1RVC5</accession>
<reference evidence="2" key="1">
    <citation type="submission" date="2023-12" db="EMBL/GenBank/DDBJ databases">
        <title>Genome assembly of Anisodus tanguticus.</title>
        <authorList>
            <person name="Wang Y.-J."/>
        </authorList>
    </citation>
    <scope>NUCLEOTIDE SEQUENCE</scope>
    <source>
        <strain evidence="2">KB-2021</strain>
        <tissue evidence="2">Leaf</tissue>
    </source>
</reference>
<evidence type="ECO:0000313" key="3">
    <source>
        <dbReference type="Proteomes" id="UP001291623"/>
    </source>
</evidence>
<dbReference type="AlphaFoldDB" id="A0AAE1RVC5"/>
<dbReference type="Proteomes" id="UP001291623">
    <property type="component" value="Unassembled WGS sequence"/>
</dbReference>
<gene>
    <name evidence="2" type="ORF">RND71_023945</name>
</gene>
<dbReference type="InterPro" id="IPR054722">
    <property type="entry name" value="PolX-like_BBD"/>
</dbReference>
<evidence type="ECO:0000313" key="2">
    <source>
        <dbReference type="EMBL" id="KAK4358335.1"/>
    </source>
</evidence>
<proteinExistence type="predicted"/>
<feature type="domain" description="Retrovirus-related Pol polyprotein from transposon TNT 1-94-like beta-barrel" evidence="1">
    <location>
        <begin position="1"/>
        <end position="77"/>
    </location>
</feature>
<dbReference type="EMBL" id="JAVYJV010000012">
    <property type="protein sequence ID" value="KAK4358335.1"/>
    <property type="molecule type" value="Genomic_DNA"/>
</dbReference>
<organism evidence="2 3">
    <name type="scientific">Anisodus tanguticus</name>
    <dbReference type="NCBI Taxonomy" id="243964"/>
    <lineage>
        <taxon>Eukaryota</taxon>
        <taxon>Viridiplantae</taxon>
        <taxon>Streptophyta</taxon>
        <taxon>Embryophyta</taxon>
        <taxon>Tracheophyta</taxon>
        <taxon>Spermatophyta</taxon>
        <taxon>Magnoliopsida</taxon>
        <taxon>eudicotyledons</taxon>
        <taxon>Gunneridae</taxon>
        <taxon>Pentapetalae</taxon>
        <taxon>asterids</taxon>
        <taxon>lamiids</taxon>
        <taxon>Solanales</taxon>
        <taxon>Solanaceae</taxon>
        <taxon>Solanoideae</taxon>
        <taxon>Hyoscyameae</taxon>
        <taxon>Anisodus</taxon>
    </lineage>
</organism>
<keyword evidence="3" id="KW-1185">Reference proteome</keyword>
<name>A0AAE1RVC5_9SOLA</name>
<dbReference type="Pfam" id="PF22936">
    <property type="entry name" value="Pol_BBD"/>
    <property type="match status" value="1"/>
</dbReference>
<comment type="caution">
    <text evidence="2">The sequence shown here is derived from an EMBL/GenBank/DDBJ whole genome shotgun (WGS) entry which is preliminary data.</text>
</comment>
<sequence length="138" mass="15670">MDTGATSHLTRSSGNLSQMLRLTYPQFITVDNGHRIPIEGYGNTHTKHPHPPFSLNHVLYTPNIIKILISVRKFTRHNSVSVEFYPFYFSMNDLNTGKILTRCNSVGDLYPFTQFSDVKPHSPISLATISPSTRHNRL</sequence>
<evidence type="ECO:0000259" key="1">
    <source>
        <dbReference type="Pfam" id="PF22936"/>
    </source>
</evidence>
<protein>
    <recommendedName>
        <fullName evidence="1">Retrovirus-related Pol polyprotein from transposon TNT 1-94-like beta-barrel domain-containing protein</fullName>
    </recommendedName>
</protein>